<gene>
    <name evidence="1" type="ORF">LLUT_LOCUS22501</name>
</gene>
<organism evidence="1 2">
    <name type="scientific">Lupinus luteus</name>
    <name type="common">European yellow lupine</name>
    <dbReference type="NCBI Taxonomy" id="3873"/>
    <lineage>
        <taxon>Eukaryota</taxon>
        <taxon>Viridiplantae</taxon>
        <taxon>Streptophyta</taxon>
        <taxon>Embryophyta</taxon>
        <taxon>Tracheophyta</taxon>
        <taxon>Spermatophyta</taxon>
        <taxon>Magnoliopsida</taxon>
        <taxon>eudicotyledons</taxon>
        <taxon>Gunneridae</taxon>
        <taxon>Pentapetalae</taxon>
        <taxon>rosids</taxon>
        <taxon>fabids</taxon>
        <taxon>Fabales</taxon>
        <taxon>Fabaceae</taxon>
        <taxon>Papilionoideae</taxon>
        <taxon>50 kb inversion clade</taxon>
        <taxon>genistoids sensu lato</taxon>
        <taxon>core genistoids</taxon>
        <taxon>Genisteae</taxon>
        <taxon>Lupinus</taxon>
    </lineage>
</organism>
<keyword evidence="2" id="KW-1185">Reference proteome</keyword>
<comment type="caution">
    <text evidence="1">The sequence shown here is derived from an EMBL/GenBank/DDBJ whole genome shotgun (WGS) entry which is preliminary data.</text>
</comment>
<protein>
    <submittedName>
        <fullName evidence="1">Uncharacterized protein</fullName>
    </submittedName>
</protein>
<dbReference type="EMBL" id="CAXHTB010000015">
    <property type="protein sequence ID" value="CAL0321441.1"/>
    <property type="molecule type" value="Genomic_DNA"/>
</dbReference>
<proteinExistence type="predicted"/>
<accession>A0AAV1XIK5</accession>
<dbReference type="AlphaFoldDB" id="A0AAV1XIK5"/>
<dbReference type="Proteomes" id="UP001497480">
    <property type="component" value="Unassembled WGS sequence"/>
</dbReference>
<name>A0AAV1XIK5_LUPLU</name>
<sequence length="136" mass="15310">MEISEKITCELLRLFQGGIDAFNYNGDLEISMNFPGDGPNPLVVSQTASIALCVSPRSVVPNDSPRVVPLSYDNMYVHPVLMQTGPRRIFTRVVRKGICWGLDPVTVDADCLIVEFKARRESRSWKSDRMIEDFSD</sequence>
<reference evidence="1 2" key="1">
    <citation type="submission" date="2024-03" db="EMBL/GenBank/DDBJ databases">
        <authorList>
            <person name="Martinez-Hernandez J."/>
        </authorList>
    </citation>
    <scope>NUCLEOTIDE SEQUENCE [LARGE SCALE GENOMIC DNA]</scope>
</reference>
<evidence type="ECO:0000313" key="1">
    <source>
        <dbReference type="EMBL" id="CAL0321441.1"/>
    </source>
</evidence>
<evidence type="ECO:0000313" key="2">
    <source>
        <dbReference type="Proteomes" id="UP001497480"/>
    </source>
</evidence>